<sequence length="88" mass="9694">MQIKTVTPETIRYNSANNMFEAIVELKAAGSVYHYPCAVEGPLMMPLAMAGFKLTQQAKQRHASGDSLRTRRIETAEDKATAPQLRAA</sequence>
<proteinExistence type="predicted"/>
<organism evidence="2 3">
    <name type="scientific">Sulfitobacter geojensis</name>
    <dbReference type="NCBI Taxonomy" id="1342299"/>
    <lineage>
        <taxon>Bacteria</taxon>
        <taxon>Pseudomonadati</taxon>
        <taxon>Pseudomonadota</taxon>
        <taxon>Alphaproteobacteria</taxon>
        <taxon>Rhodobacterales</taxon>
        <taxon>Roseobacteraceae</taxon>
        <taxon>Sulfitobacter</taxon>
    </lineage>
</organism>
<name>A0AAE2VZ95_9RHOB</name>
<evidence type="ECO:0000313" key="2">
    <source>
        <dbReference type="EMBL" id="MBM1714187.1"/>
    </source>
</evidence>
<evidence type="ECO:0000256" key="1">
    <source>
        <dbReference type="SAM" id="MobiDB-lite"/>
    </source>
</evidence>
<accession>A0AAE2VZ95</accession>
<gene>
    <name evidence="2" type="ORF">JQV55_11470</name>
</gene>
<dbReference type="EMBL" id="JAFBRM010000002">
    <property type="protein sequence ID" value="MBM1714187.1"/>
    <property type="molecule type" value="Genomic_DNA"/>
</dbReference>
<feature type="compositionally biased region" description="Basic and acidic residues" evidence="1">
    <location>
        <begin position="68"/>
        <end position="80"/>
    </location>
</feature>
<protein>
    <submittedName>
        <fullName evidence="2">Uncharacterized protein</fullName>
    </submittedName>
</protein>
<dbReference type="RefSeq" id="WP_064222777.1">
    <property type="nucleotide sequence ID" value="NZ_CANKZB010000003.1"/>
</dbReference>
<feature type="region of interest" description="Disordered" evidence="1">
    <location>
        <begin position="59"/>
        <end position="88"/>
    </location>
</feature>
<keyword evidence="3" id="KW-1185">Reference proteome</keyword>
<dbReference type="Proteomes" id="UP000732193">
    <property type="component" value="Unassembled WGS sequence"/>
</dbReference>
<reference evidence="2 3" key="1">
    <citation type="submission" date="2021-01" db="EMBL/GenBank/DDBJ databases">
        <title>Diatom-associated Roseobacters Show Island Model of Population Structure.</title>
        <authorList>
            <person name="Qu L."/>
            <person name="Feng X."/>
            <person name="Chen Y."/>
            <person name="Li L."/>
            <person name="Wang X."/>
            <person name="Hu Z."/>
            <person name="Wang H."/>
            <person name="Luo H."/>
        </authorList>
    </citation>
    <scope>NUCLEOTIDE SEQUENCE [LARGE SCALE GENOMIC DNA]</scope>
    <source>
        <strain evidence="2 3">TR60-84</strain>
    </source>
</reference>
<evidence type="ECO:0000313" key="3">
    <source>
        <dbReference type="Proteomes" id="UP000732193"/>
    </source>
</evidence>
<dbReference type="AlphaFoldDB" id="A0AAE2VZ95"/>
<comment type="caution">
    <text evidence="2">The sequence shown here is derived from an EMBL/GenBank/DDBJ whole genome shotgun (WGS) entry which is preliminary data.</text>
</comment>